<sequence length="162" mass="18343">WDLPALAFLVEVIECLDLSECGDSVLGIMSKYLQTKCMERCHLALRALLVLSDDPSMAEKIWSLTENSVELLQDTYGDMVAITLIILSFTVLDKDMLIPSPIALRLAEALLPLFDNDNSHVQLLSMILFQEMQDFLVEEGKKPFKIPLCQSLLPLFFHCHDE</sequence>
<dbReference type="InterPro" id="IPR045206">
    <property type="entry name" value="Maestro_heat-like_prot"/>
</dbReference>
<reference evidence="2 3" key="1">
    <citation type="submission" date="2014-04" db="EMBL/GenBank/DDBJ databases">
        <title>Genome evolution of avian class.</title>
        <authorList>
            <person name="Zhang G."/>
            <person name="Li C."/>
        </authorList>
    </citation>
    <scope>NUCLEOTIDE SEQUENCE [LARGE SCALE GENOMIC DNA]</scope>
    <source>
        <strain evidence="2">BGI_N302</strain>
    </source>
</reference>
<dbReference type="Proteomes" id="UP000052976">
    <property type="component" value="Unassembled WGS sequence"/>
</dbReference>
<feature type="domain" description="Maestro/Maestro-like HEAT-repeats" evidence="1">
    <location>
        <begin position="42"/>
        <end position="162"/>
    </location>
</feature>
<dbReference type="EMBL" id="KK718321">
    <property type="protein sequence ID" value="KFO55724.1"/>
    <property type="molecule type" value="Genomic_DNA"/>
</dbReference>
<protein>
    <recommendedName>
        <fullName evidence="1">Maestro/Maestro-like HEAT-repeats domain-containing protein</fullName>
    </recommendedName>
</protein>
<gene>
    <name evidence="2" type="ORF">N302_00833</name>
</gene>
<dbReference type="PANTHER" id="PTHR23120">
    <property type="entry name" value="MAESTRO-RELATED HEAT DOMAIN-CONTAINING"/>
    <property type="match status" value="1"/>
</dbReference>
<accession>A0A091EH40</accession>
<dbReference type="PANTHER" id="PTHR23120:SF42">
    <property type="entry name" value="MAESTRO HEAT-LIKE REPEAT FAMILY MEMBER 3"/>
    <property type="match status" value="1"/>
</dbReference>
<name>A0A091EH40_CORBR</name>
<dbReference type="Pfam" id="PF23227">
    <property type="entry name" value="HEAT_MROH2B_C"/>
    <property type="match status" value="1"/>
</dbReference>
<evidence type="ECO:0000259" key="1">
    <source>
        <dbReference type="Pfam" id="PF23227"/>
    </source>
</evidence>
<feature type="non-terminal residue" evidence="2">
    <location>
        <position position="1"/>
    </location>
</feature>
<evidence type="ECO:0000313" key="2">
    <source>
        <dbReference type="EMBL" id="KFO55724.1"/>
    </source>
</evidence>
<dbReference type="InterPro" id="IPR055406">
    <property type="entry name" value="HEAT_Maestro"/>
</dbReference>
<dbReference type="GO" id="GO:0005737">
    <property type="term" value="C:cytoplasm"/>
    <property type="evidence" value="ECO:0007669"/>
    <property type="project" value="TreeGrafter"/>
</dbReference>
<proteinExistence type="predicted"/>
<feature type="non-terminal residue" evidence="2">
    <location>
        <position position="162"/>
    </location>
</feature>
<dbReference type="AlphaFoldDB" id="A0A091EH40"/>
<evidence type="ECO:0000313" key="3">
    <source>
        <dbReference type="Proteomes" id="UP000052976"/>
    </source>
</evidence>
<organism evidence="2 3">
    <name type="scientific">Corvus brachyrhynchos</name>
    <name type="common">American crow</name>
    <dbReference type="NCBI Taxonomy" id="85066"/>
    <lineage>
        <taxon>Eukaryota</taxon>
        <taxon>Metazoa</taxon>
        <taxon>Chordata</taxon>
        <taxon>Craniata</taxon>
        <taxon>Vertebrata</taxon>
        <taxon>Euteleostomi</taxon>
        <taxon>Archelosauria</taxon>
        <taxon>Archosauria</taxon>
        <taxon>Dinosauria</taxon>
        <taxon>Saurischia</taxon>
        <taxon>Theropoda</taxon>
        <taxon>Coelurosauria</taxon>
        <taxon>Aves</taxon>
        <taxon>Neognathae</taxon>
        <taxon>Neoaves</taxon>
        <taxon>Telluraves</taxon>
        <taxon>Australaves</taxon>
        <taxon>Passeriformes</taxon>
        <taxon>Corvoidea</taxon>
        <taxon>Corvidae</taxon>
        <taxon>Corvus</taxon>
    </lineage>
</organism>
<keyword evidence="3" id="KW-1185">Reference proteome</keyword>